<feature type="transmembrane region" description="Helical" evidence="1">
    <location>
        <begin position="145"/>
        <end position="165"/>
    </location>
</feature>
<evidence type="ECO:0000256" key="1">
    <source>
        <dbReference type="SAM" id="Phobius"/>
    </source>
</evidence>
<keyword evidence="1" id="KW-0812">Transmembrane</keyword>
<sequence length="549" mass="61794">MTIKQCHEINTDIANIHQELPDAEVFTGVLTDTHHYKRTLSNSSNKKEVGCWWITLDDGETKRQITINSENQFLDSLNKGDVVTIYRPTPALKTYNISGKKDQNTVTNNDWAPGVVLHNDKGQQSSLDRIYNPTPTDLGNCIKGALFLSVILTWALMAYTDALFINSLESFAVVTGIICIVLTILFNQKGSRRYKREKQHYQTIKQHLNHILNCNILDLQAKRIKRLYEEDDAICDECNTRIPLLSNHCFKCGSKNGEPAALPEIEEESMSFGGIVDATAPECIKTSMVSTTTDDIAIPKPSISARQRMKDEVEAITYSQSIDYTHKYAVGEAKGSLSGQIIFGTIIERDLNSSVKSWTEEQVETTTYRNGYGQEHSKSSVISRVNHRRSNLNGYLVIRTLDGEVYTYNPGSIKLGASDIGDHVLIGLSEAKFTDNTSYSYQQYYFNLSKDALWTNECITLLEKVGTTKLLNWLLVIAATGLGIYFSTTYQDEMMFIPLVMIGGVFMLMFKAVSAGRANKKPRQELANALHDKLSIARREREKWLSWLG</sequence>
<feature type="transmembrane region" description="Helical" evidence="1">
    <location>
        <begin position="470"/>
        <end position="488"/>
    </location>
</feature>
<dbReference type="OrthoDB" id="5900194at2"/>
<dbReference type="Proteomes" id="UP000031672">
    <property type="component" value="Unassembled WGS sequence"/>
</dbReference>
<keyword evidence="3" id="KW-1185">Reference proteome</keyword>
<evidence type="ECO:0000313" key="3">
    <source>
        <dbReference type="Proteomes" id="UP000031672"/>
    </source>
</evidence>
<dbReference type="EMBL" id="JTKH01000019">
    <property type="protein sequence ID" value="KII78381.1"/>
    <property type="molecule type" value="Genomic_DNA"/>
</dbReference>
<dbReference type="AlphaFoldDB" id="A0A0C2NM03"/>
<name>A0A0C2NM03_9VIBR</name>
<evidence type="ECO:0000313" key="2">
    <source>
        <dbReference type="EMBL" id="KII78381.1"/>
    </source>
</evidence>
<feature type="transmembrane region" description="Helical" evidence="1">
    <location>
        <begin position="494"/>
        <end position="513"/>
    </location>
</feature>
<dbReference type="RefSeq" id="WP_040990046.1">
    <property type="nucleotide sequence ID" value="NZ_JTKH01000019.1"/>
</dbReference>
<feature type="transmembrane region" description="Helical" evidence="1">
    <location>
        <begin position="171"/>
        <end position="188"/>
    </location>
</feature>
<organism evidence="2 3">
    <name type="scientific">Vibrio renipiscarius</name>
    <dbReference type="NCBI Taxonomy" id="1461322"/>
    <lineage>
        <taxon>Bacteria</taxon>
        <taxon>Pseudomonadati</taxon>
        <taxon>Pseudomonadota</taxon>
        <taxon>Gammaproteobacteria</taxon>
        <taxon>Vibrionales</taxon>
        <taxon>Vibrionaceae</taxon>
        <taxon>Vibrio</taxon>
    </lineage>
</organism>
<reference evidence="2 3" key="1">
    <citation type="submission" date="2014-11" db="EMBL/GenBank/DDBJ databases">
        <title>Draft Genome Sequence of Vibrio piscirenalis strains CECT 8603T and CECT 8604, two marine Gammaproteobacterium isolated from cultured gilthead sea bream (Sparus aurata).</title>
        <authorList>
            <person name="Arahal D.R."/>
            <person name="Rodrigo-Torres L."/>
            <person name="Lucena T."/>
            <person name="Pujalte M.J."/>
        </authorList>
    </citation>
    <scope>NUCLEOTIDE SEQUENCE [LARGE SCALE GENOMIC DNA]</scope>
    <source>
        <strain evidence="2 3">DCR 1-4-2</strain>
    </source>
</reference>
<accession>A0A0C2NM03</accession>
<gene>
    <name evidence="2" type="ORF">OJ16_10185</name>
</gene>
<comment type="caution">
    <text evidence="2">The sequence shown here is derived from an EMBL/GenBank/DDBJ whole genome shotgun (WGS) entry which is preliminary data.</text>
</comment>
<proteinExistence type="predicted"/>
<protein>
    <submittedName>
        <fullName evidence="2">Uncharacterized protein</fullName>
    </submittedName>
</protein>
<keyword evidence="1" id="KW-1133">Transmembrane helix</keyword>
<keyword evidence="1" id="KW-0472">Membrane</keyword>
<accession>A0A0C2NFL1</accession>